<name>A0ACC6CBP8_9BURK</name>
<evidence type="ECO:0000313" key="1">
    <source>
        <dbReference type="EMBL" id="MCY4745689.1"/>
    </source>
</evidence>
<organism evidence="1 2">
    <name type="scientific">Roseateles hydrophilus</name>
    <dbReference type="NCBI Taxonomy" id="2975054"/>
    <lineage>
        <taxon>Bacteria</taxon>
        <taxon>Pseudomonadati</taxon>
        <taxon>Pseudomonadota</taxon>
        <taxon>Betaproteobacteria</taxon>
        <taxon>Burkholderiales</taxon>
        <taxon>Sphaerotilaceae</taxon>
        <taxon>Roseateles</taxon>
    </lineage>
</organism>
<accession>A0ACC6CBP8</accession>
<evidence type="ECO:0000313" key="2">
    <source>
        <dbReference type="Proteomes" id="UP001076464"/>
    </source>
</evidence>
<reference evidence="1" key="1">
    <citation type="submission" date="2022-08" db="EMBL/GenBank/DDBJ databases">
        <title>Genome sequencing of Pelomonas sp. UHG3.</title>
        <authorList>
            <person name="So Y."/>
        </authorList>
    </citation>
    <scope>NUCLEOTIDE SEQUENCE</scope>
    <source>
        <strain evidence="1">UHG3</strain>
    </source>
</reference>
<dbReference type="Proteomes" id="UP001076464">
    <property type="component" value="Unassembled WGS sequence"/>
</dbReference>
<comment type="caution">
    <text evidence="1">The sequence shown here is derived from an EMBL/GenBank/DDBJ whole genome shotgun (WGS) entry which is preliminary data.</text>
</comment>
<proteinExistence type="predicted"/>
<gene>
    <name evidence="1" type="ORF">NYO99_11965</name>
</gene>
<keyword evidence="2" id="KW-1185">Reference proteome</keyword>
<sequence>MLLAWVFAMTRFVSTAMTAHLPGLLAAVGAAPGIVVAIDALVRPAQVAERLLELGFLRRLPPLYSARLAALMHPLGAVLLAVLGAPVTAVFALLHGAGDGILIIAKGTLPLSLFGPAG</sequence>
<dbReference type="EMBL" id="JAPPUY010000003">
    <property type="protein sequence ID" value="MCY4745689.1"/>
    <property type="molecule type" value="Genomic_DNA"/>
</dbReference>
<protein>
    <submittedName>
        <fullName evidence="1">Uncharacterized protein</fullName>
    </submittedName>
</protein>